<dbReference type="EC" id="4.2.1.96" evidence="3"/>
<evidence type="ECO:0000313" key="5">
    <source>
        <dbReference type="EMBL" id="ATX77175.1"/>
    </source>
</evidence>
<dbReference type="SUPFAM" id="SSF55248">
    <property type="entry name" value="PCD-like"/>
    <property type="match status" value="1"/>
</dbReference>
<dbReference type="AlphaFoldDB" id="A0A2K8KR09"/>
<evidence type="ECO:0000256" key="2">
    <source>
        <dbReference type="ARBA" id="ARBA00006472"/>
    </source>
</evidence>
<keyword evidence="4 5" id="KW-0456">Lyase</keyword>
<dbReference type="PANTHER" id="PTHR42805:SF1">
    <property type="entry name" value="PTERIN-4-ALPHA-CARBINOLAMINE DEHYDRATASE-RELATED"/>
    <property type="match status" value="1"/>
</dbReference>
<dbReference type="Gene3D" id="3.30.1360.20">
    <property type="entry name" value="Transcriptional coactivator/pterin dehydratase"/>
    <property type="match status" value="1"/>
</dbReference>
<dbReference type="InterPro" id="IPR001533">
    <property type="entry name" value="Pterin_deHydtase"/>
</dbReference>
<protein>
    <recommendedName>
        <fullName evidence="3">4a-hydroxytetrahydrobiopterin dehydratase</fullName>
        <ecNumber evidence="3">4.2.1.96</ecNumber>
    </recommendedName>
</protein>
<accession>A0A2K8KR09</accession>
<evidence type="ECO:0000256" key="1">
    <source>
        <dbReference type="ARBA" id="ARBA00001554"/>
    </source>
</evidence>
<dbReference type="InterPro" id="IPR050376">
    <property type="entry name" value="Pterin-4-alpha-carb_dehyd"/>
</dbReference>
<sequence length="118" mass="13569">MSSHCQATKALTAAEVADYSRHLDSWEIAQQVDALVLKKSYHLNNFRVGTQFANQITELAESYQHHPEIRLRWGEVDVIWFTHSCNGLRPLDFKMAQKTDDLYCQLTQPQAPHSKEAL</sequence>
<dbReference type="PANTHER" id="PTHR42805">
    <property type="entry name" value="PTERIN-4-ALPHA-CARBINOLAMINE DEHYDRATASE-RELATED"/>
    <property type="match status" value="1"/>
</dbReference>
<dbReference type="Proteomes" id="UP000229757">
    <property type="component" value="Chromosome"/>
</dbReference>
<dbReference type="GO" id="GO:0008124">
    <property type="term" value="F:4-alpha-hydroxytetrahydrobiopterin dehydratase activity"/>
    <property type="evidence" value="ECO:0007669"/>
    <property type="project" value="UniProtKB-EC"/>
</dbReference>
<dbReference type="EMBL" id="CP011797">
    <property type="protein sequence ID" value="ATX77175.1"/>
    <property type="molecule type" value="Genomic_DNA"/>
</dbReference>
<comment type="catalytic activity">
    <reaction evidence="1">
        <text>(4aS,6R)-4a-hydroxy-L-erythro-5,6,7,8-tetrahydrobiopterin = (6R)-L-erythro-6,7-dihydrobiopterin + H2O</text>
        <dbReference type="Rhea" id="RHEA:11920"/>
        <dbReference type="ChEBI" id="CHEBI:15377"/>
        <dbReference type="ChEBI" id="CHEBI:15642"/>
        <dbReference type="ChEBI" id="CHEBI:43120"/>
        <dbReference type="EC" id="4.2.1.96"/>
    </reaction>
</comment>
<dbReference type="Pfam" id="PF01329">
    <property type="entry name" value="Pterin_4a"/>
    <property type="match status" value="1"/>
</dbReference>
<evidence type="ECO:0000313" key="6">
    <source>
        <dbReference type="Proteomes" id="UP000229757"/>
    </source>
</evidence>
<name>A0A2K8KR09_9GAMM</name>
<dbReference type="InterPro" id="IPR036428">
    <property type="entry name" value="PCD_sf"/>
</dbReference>
<gene>
    <name evidence="5" type="ORF">REIFOR_02040</name>
</gene>
<dbReference type="GO" id="GO:0006729">
    <property type="term" value="P:tetrahydrobiopterin biosynthetic process"/>
    <property type="evidence" value="ECO:0007669"/>
    <property type="project" value="InterPro"/>
</dbReference>
<organism evidence="5 6">
    <name type="scientific">Reinekea forsetii</name>
    <dbReference type="NCBI Taxonomy" id="1336806"/>
    <lineage>
        <taxon>Bacteria</taxon>
        <taxon>Pseudomonadati</taxon>
        <taxon>Pseudomonadota</taxon>
        <taxon>Gammaproteobacteria</taxon>
        <taxon>Oceanospirillales</taxon>
        <taxon>Saccharospirillaceae</taxon>
        <taxon>Reinekea</taxon>
    </lineage>
</organism>
<dbReference type="RefSeq" id="WP_158524353.1">
    <property type="nucleotide sequence ID" value="NZ_CP011797.1"/>
</dbReference>
<evidence type="ECO:0000256" key="4">
    <source>
        <dbReference type="ARBA" id="ARBA00023239"/>
    </source>
</evidence>
<comment type="similarity">
    <text evidence="2">Belongs to the pterin-4-alpha-carbinolamine dehydratase family.</text>
</comment>
<keyword evidence="6" id="KW-1185">Reference proteome</keyword>
<evidence type="ECO:0000256" key="3">
    <source>
        <dbReference type="ARBA" id="ARBA00013252"/>
    </source>
</evidence>
<reference evidence="5 6" key="1">
    <citation type="journal article" date="2017" name="Environ. Microbiol.">
        <title>Genomic and physiological analyses of 'Reinekea forsetii' reveal a versatile opportunistic lifestyle during spring algae blooms.</title>
        <authorList>
            <person name="Avci B."/>
            <person name="Hahnke R.L."/>
            <person name="Chafee M."/>
            <person name="Fischer T."/>
            <person name="Gruber-Vodicka H."/>
            <person name="Tegetmeyer H.E."/>
            <person name="Harder J."/>
            <person name="Fuchs B.M."/>
            <person name="Amann R.I."/>
            <person name="Teeling H."/>
        </authorList>
    </citation>
    <scope>NUCLEOTIDE SEQUENCE [LARGE SCALE GENOMIC DNA]</scope>
    <source>
        <strain evidence="5 6">Hel1_31_D35</strain>
    </source>
</reference>
<dbReference type="KEGG" id="rfo:REIFOR_02040"/>
<dbReference type="OrthoDB" id="5294615at2"/>
<proteinExistence type="inferred from homology"/>